<evidence type="ECO:0008006" key="3">
    <source>
        <dbReference type="Google" id="ProtNLM"/>
    </source>
</evidence>
<evidence type="ECO:0000313" key="1">
    <source>
        <dbReference type="EMBL" id="KAK9892820.1"/>
    </source>
</evidence>
<sequence>MNLGDYKVAETFSRVDGCYGGVALVVRNGDFNIDLLKANRERGNLVELSNHMDYSRCLMKQVGIQTLPPHAEIMFFRHLPKYLPLNNIDPGFSDHLTQKLIFPIDSPVENGERYVVQYAINEANKYVFKEMLNAAGWSTVLTNRADGSYENFHNKFQKYFIESFPKIRAKHRGNVEIISEKTKSHRSCSYHS</sequence>
<organism evidence="1 2">
    <name type="scientific">Henosepilachna vigintioctopunctata</name>
    <dbReference type="NCBI Taxonomy" id="420089"/>
    <lineage>
        <taxon>Eukaryota</taxon>
        <taxon>Metazoa</taxon>
        <taxon>Ecdysozoa</taxon>
        <taxon>Arthropoda</taxon>
        <taxon>Hexapoda</taxon>
        <taxon>Insecta</taxon>
        <taxon>Pterygota</taxon>
        <taxon>Neoptera</taxon>
        <taxon>Endopterygota</taxon>
        <taxon>Coleoptera</taxon>
        <taxon>Polyphaga</taxon>
        <taxon>Cucujiformia</taxon>
        <taxon>Coccinelloidea</taxon>
        <taxon>Coccinellidae</taxon>
        <taxon>Epilachninae</taxon>
        <taxon>Epilachnini</taxon>
        <taxon>Henosepilachna</taxon>
    </lineage>
</organism>
<dbReference type="Proteomes" id="UP001431783">
    <property type="component" value="Unassembled WGS sequence"/>
</dbReference>
<comment type="caution">
    <text evidence="1">The sequence shown here is derived from an EMBL/GenBank/DDBJ whole genome shotgun (WGS) entry which is preliminary data.</text>
</comment>
<evidence type="ECO:0000313" key="2">
    <source>
        <dbReference type="Proteomes" id="UP001431783"/>
    </source>
</evidence>
<reference evidence="1 2" key="1">
    <citation type="submission" date="2023-03" db="EMBL/GenBank/DDBJ databases">
        <title>Genome insight into feeding habits of ladybird beetles.</title>
        <authorList>
            <person name="Li H.-S."/>
            <person name="Huang Y.-H."/>
            <person name="Pang H."/>
        </authorList>
    </citation>
    <scope>NUCLEOTIDE SEQUENCE [LARGE SCALE GENOMIC DNA]</scope>
    <source>
        <strain evidence="1">SYSU_2023b</strain>
        <tissue evidence="1">Whole body</tissue>
    </source>
</reference>
<name>A0AAW1VJ89_9CUCU</name>
<protein>
    <recommendedName>
        <fullName evidence="3">LAGLIDADG homing endonuclease</fullName>
    </recommendedName>
</protein>
<proteinExistence type="predicted"/>
<accession>A0AAW1VJ89</accession>
<keyword evidence="2" id="KW-1185">Reference proteome</keyword>
<dbReference type="AlphaFoldDB" id="A0AAW1VJ89"/>
<gene>
    <name evidence="1" type="ORF">WA026_022282</name>
</gene>
<dbReference type="EMBL" id="JARQZJ010000139">
    <property type="protein sequence ID" value="KAK9892820.1"/>
    <property type="molecule type" value="Genomic_DNA"/>
</dbReference>